<protein>
    <submittedName>
        <fullName evidence="1">Uncharacterized protein</fullName>
    </submittedName>
</protein>
<comment type="caution">
    <text evidence="1">The sequence shown here is derived from an EMBL/GenBank/DDBJ whole genome shotgun (WGS) entry which is preliminary data.</text>
</comment>
<dbReference type="AlphaFoldDB" id="A0AA37WIF4"/>
<evidence type="ECO:0000313" key="2">
    <source>
        <dbReference type="Proteomes" id="UP001156601"/>
    </source>
</evidence>
<accession>A0AA37WIF4</accession>
<keyword evidence="2" id="KW-1185">Reference proteome</keyword>
<proteinExistence type="predicted"/>
<evidence type="ECO:0000313" key="1">
    <source>
        <dbReference type="EMBL" id="GLR70922.1"/>
    </source>
</evidence>
<reference evidence="1" key="2">
    <citation type="submission" date="2023-01" db="EMBL/GenBank/DDBJ databases">
        <title>Draft genome sequence of Agaribacter marinus strain NBRC 110023.</title>
        <authorList>
            <person name="Sun Q."/>
            <person name="Mori K."/>
        </authorList>
    </citation>
    <scope>NUCLEOTIDE SEQUENCE</scope>
    <source>
        <strain evidence="1">NBRC 110023</strain>
    </source>
</reference>
<name>A0AA37WIF4_9ALTE</name>
<reference evidence="1" key="1">
    <citation type="journal article" date="2014" name="Int. J. Syst. Evol. Microbiol.">
        <title>Complete genome sequence of Corynebacterium casei LMG S-19264T (=DSM 44701T), isolated from a smear-ripened cheese.</title>
        <authorList>
            <consortium name="US DOE Joint Genome Institute (JGI-PGF)"/>
            <person name="Walter F."/>
            <person name="Albersmeier A."/>
            <person name="Kalinowski J."/>
            <person name="Ruckert C."/>
        </authorList>
    </citation>
    <scope>NUCLEOTIDE SEQUENCE</scope>
    <source>
        <strain evidence="1">NBRC 110023</strain>
    </source>
</reference>
<gene>
    <name evidence="1" type="ORF">GCM10007852_18300</name>
</gene>
<dbReference type="RefSeq" id="WP_284217198.1">
    <property type="nucleotide sequence ID" value="NZ_BSOT01000005.1"/>
</dbReference>
<sequence length="906" mass="102857">MKQAHLKSISPIHVLSIEGKQKRNEHFTLSVPFAPGELLSHEDVKFFDNHDKEVLAYATPLSYWQDKSVRWLNVKGYLPLSCANDSAQNKIYLKKSTYQHVKIKEECVQNTTDTMHIKVIENKLSLSKTKFLDLIITPLNVKLAFAVKGKSTITQTKIQHTFETEYTTDNTPYGCLIKQSAALLTEGERVGSLNARIAVNFASASIDIQVDVHNCQAQVPEQGKWDLGNPNSLSLKSMGFELTTPQDYQRSIYISNDAILDEKNNDASNTNKCLYNQASYNDTNITLVQHSSGGKHWNSPNHKGADNKVTLSHKGASFFDGASNKIIERANPILLTGSEEQTLSITPRHFWQKFPASIELNAHCCSINYVDIQTPDTIEIQPGETKSHSISLALHATGEATPYSDVAIHGKGNKNDKEFQVFIPPSRIDVAKTLPWFSNAAKHEKLHSIVELGLSSESNFYEKREALDEFGWRHFGDIYADHEADTYDGDLPFVSHYNNQYDPLYGLLKQWLLDGNRKWRELADDLFDHLINIDIYRTEHDKPEYNNGLFWHTDHYVQAETATHRTYSRHQASDVYMDHAGGGGPGAHHCYSSGIALYYFLTGDERAASTVLGMANWMKHIYEGDGTLLGKFLQLKNANHLTIPFGAKLLLGAGTGIVRNPITNNYPLDRGTGNYVNVLLDAFELTQEPSYLDDIERVILNTIKEDDNFKDRHFEDIENTWFYTVFLQATAKYLYFVSTFNLTRAACKPILSALVHYVDYIAQHEQPALKSAEVLEYPNDTWTGQDIRKVQLLCIGSLLVNEPQKTIYLNKAAELNDWISQKLFTSNERFYTRILALTMQNYGSIELVNDKQYKLPLDLSDTKFDKHVCPSTTARIRAFINTYSFKKERRLLLTRIPKLQKILGKP</sequence>
<dbReference type="Proteomes" id="UP001156601">
    <property type="component" value="Unassembled WGS sequence"/>
</dbReference>
<organism evidence="1 2">
    <name type="scientific">Agaribacter marinus</name>
    <dbReference type="NCBI Taxonomy" id="1431249"/>
    <lineage>
        <taxon>Bacteria</taxon>
        <taxon>Pseudomonadati</taxon>
        <taxon>Pseudomonadota</taxon>
        <taxon>Gammaproteobacteria</taxon>
        <taxon>Alteromonadales</taxon>
        <taxon>Alteromonadaceae</taxon>
        <taxon>Agaribacter</taxon>
    </lineage>
</organism>
<dbReference type="EMBL" id="BSOT01000005">
    <property type="protein sequence ID" value="GLR70922.1"/>
    <property type="molecule type" value="Genomic_DNA"/>
</dbReference>